<keyword evidence="2" id="KW-1185">Reference proteome</keyword>
<accession>A0AAW0QRR9</accession>
<proteinExistence type="predicted"/>
<evidence type="ECO:0000313" key="2">
    <source>
        <dbReference type="Proteomes" id="UP001392437"/>
    </source>
</evidence>
<comment type="caution">
    <text evidence="1">The sequence shown here is derived from an EMBL/GenBank/DDBJ whole genome shotgun (WGS) entry which is preliminary data.</text>
</comment>
<dbReference type="Proteomes" id="UP001392437">
    <property type="component" value="Unassembled WGS sequence"/>
</dbReference>
<protein>
    <submittedName>
        <fullName evidence="1">Uncharacterized protein</fullName>
    </submittedName>
</protein>
<organism evidence="1 2">
    <name type="scientific">Apiospora kogelbergensis</name>
    <dbReference type="NCBI Taxonomy" id="1337665"/>
    <lineage>
        <taxon>Eukaryota</taxon>
        <taxon>Fungi</taxon>
        <taxon>Dikarya</taxon>
        <taxon>Ascomycota</taxon>
        <taxon>Pezizomycotina</taxon>
        <taxon>Sordariomycetes</taxon>
        <taxon>Xylariomycetidae</taxon>
        <taxon>Amphisphaeriales</taxon>
        <taxon>Apiosporaceae</taxon>
        <taxon>Apiospora</taxon>
    </lineage>
</organism>
<dbReference type="AlphaFoldDB" id="A0AAW0QRR9"/>
<reference evidence="1 2" key="1">
    <citation type="submission" date="2023-01" db="EMBL/GenBank/DDBJ databases">
        <title>Analysis of 21 Apiospora genomes using comparative genomics revels a genus with tremendous synthesis potential of carbohydrate active enzymes and secondary metabolites.</title>
        <authorList>
            <person name="Sorensen T."/>
        </authorList>
    </citation>
    <scope>NUCLEOTIDE SEQUENCE [LARGE SCALE GENOMIC DNA]</scope>
    <source>
        <strain evidence="1 2">CBS 117206</strain>
    </source>
</reference>
<name>A0AAW0QRR9_9PEZI</name>
<gene>
    <name evidence="1" type="ORF">PG999_008600</name>
</gene>
<evidence type="ECO:0000313" key="1">
    <source>
        <dbReference type="EMBL" id="KAK8105241.1"/>
    </source>
</evidence>
<sequence>MASLASPAPRDGNSSSVFVKGGGCLVPCQPAPAPPELASRLSLFCYLTITIAVNSSQGAYVTLRAGSSGICLPARSAIGFSGRTGHYATHEPVAHRNRALLGYIAAPKSPIQIVEGPGRIGIHLTHASPYDYRGPQHCTATPRVALMPLWNLFNSSLLAKHRAASRCPQVRCHSEMEDSEYHSGVATEDLG</sequence>
<dbReference type="EMBL" id="JAQQWP010000008">
    <property type="protein sequence ID" value="KAK8105241.1"/>
    <property type="molecule type" value="Genomic_DNA"/>
</dbReference>